<keyword evidence="2 4" id="KW-0238">DNA-binding</keyword>
<dbReference type="InterPro" id="IPR023772">
    <property type="entry name" value="DNA-bd_HTH_TetR-type_CS"/>
</dbReference>
<sequence length="193" mass="21348">MNEVGLRERTRLAVRADISKTAMDMFLAQGFDATTVDEIAERVGVSRRSLFRYFTSKEEMAAADIAVRGNEMLAALKERPTDESPWDSLYAAAFSSDGRGPMSSKDRTLQVAQLLRQTPALQRFRLEKQKRWQDLLAPEIALRIHGDGRDIAARGIVATALSCLDASVDIWVESGGEGDVLDVFRTMIAAVRG</sequence>
<dbReference type="Pfam" id="PF17754">
    <property type="entry name" value="TetR_C_14"/>
    <property type="match status" value="1"/>
</dbReference>
<organism evidence="6 7">
    <name type="scientific">Glutamicibacter mishrai</name>
    <dbReference type="NCBI Taxonomy" id="1775880"/>
    <lineage>
        <taxon>Bacteria</taxon>
        <taxon>Bacillati</taxon>
        <taxon>Actinomycetota</taxon>
        <taxon>Actinomycetes</taxon>
        <taxon>Micrococcales</taxon>
        <taxon>Micrococcaceae</taxon>
        <taxon>Glutamicibacter</taxon>
    </lineage>
</organism>
<dbReference type="PANTHER" id="PTHR30055">
    <property type="entry name" value="HTH-TYPE TRANSCRIPTIONAL REGULATOR RUTR"/>
    <property type="match status" value="1"/>
</dbReference>
<dbReference type="Gene3D" id="1.10.357.10">
    <property type="entry name" value="Tetracycline Repressor, domain 2"/>
    <property type="match status" value="1"/>
</dbReference>
<dbReference type="InterPro" id="IPR050109">
    <property type="entry name" value="HTH-type_TetR-like_transc_reg"/>
</dbReference>
<evidence type="ECO:0000256" key="4">
    <source>
        <dbReference type="PROSITE-ProRule" id="PRU00335"/>
    </source>
</evidence>
<dbReference type="InterPro" id="IPR041347">
    <property type="entry name" value="MftR_C"/>
</dbReference>
<evidence type="ECO:0000256" key="2">
    <source>
        <dbReference type="ARBA" id="ARBA00023125"/>
    </source>
</evidence>
<evidence type="ECO:0000259" key="5">
    <source>
        <dbReference type="PROSITE" id="PS50977"/>
    </source>
</evidence>
<name>A0A6H0SI18_9MICC</name>
<dbReference type="SUPFAM" id="SSF46689">
    <property type="entry name" value="Homeodomain-like"/>
    <property type="match status" value="1"/>
</dbReference>
<dbReference type="Gene3D" id="1.10.10.60">
    <property type="entry name" value="Homeodomain-like"/>
    <property type="match status" value="1"/>
</dbReference>
<feature type="DNA-binding region" description="H-T-H motif" evidence="4">
    <location>
        <begin position="35"/>
        <end position="54"/>
    </location>
</feature>
<dbReference type="InterPro" id="IPR001647">
    <property type="entry name" value="HTH_TetR"/>
</dbReference>
<keyword evidence="1" id="KW-0805">Transcription regulation</keyword>
<evidence type="ECO:0000313" key="6">
    <source>
        <dbReference type="EMBL" id="QIV86069.1"/>
    </source>
</evidence>
<dbReference type="PANTHER" id="PTHR30055:SF238">
    <property type="entry name" value="MYCOFACTOCIN BIOSYNTHESIS TRANSCRIPTIONAL REGULATOR MFTR-RELATED"/>
    <property type="match status" value="1"/>
</dbReference>
<dbReference type="GO" id="GO:0003700">
    <property type="term" value="F:DNA-binding transcription factor activity"/>
    <property type="evidence" value="ECO:0007669"/>
    <property type="project" value="TreeGrafter"/>
</dbReference>
<keyword evidence="3" id="KW-0804">Transcription</keyword>
<evidence type="ECO:0000256" key="1">
    <source>
        <dbReference type="ARBA" id="ARBA00023015"/>
    </source>
</evidence>
<dbReference type="PRINTS" id="PR00455">
    <property type="entry name" value="HTHTETR"/>
</dbReference>
<dbReference type="GO" id="GO:0000976">
    <property type="term" value="F:transcription cis-regulatory region binding"/>
    <property type="evidence" value="ECO:0007669"/>
    <property type="project" value="TreeGrafter"/>
</dbReference>
<dbReference type="Pfam" id="PF00440">
    <property type="entry name" value="TetR_N"/>
    <property type="match status" value="1"/>
</dbReference>
<feature type="domain" description="HTH tetR-type" evidence="5">
    <location>
        <begin position="12"/>
        <end position="72"/>
    </location>
</feature>
<dbReference type="EMBL" id="CP032549">
    <property type="protein sequence ID" value="QIV86069.1"/>
    <property type="molecule type" value="Genomic_DNA"/>
</dbReference>
<dbReference type="InterPro" id="IPR009057">
    <property type="entry name" value="Homeodomain-like_sf"/>
</dbReference>
<proteinExistence type="predicted"/>
<reference evidence="6 7" key="1">
    <citation type="submission" date="2018-09" db="EMBL/GenBank/DDBJ databases">
        <title>Glutamicibacter mishrai S5-52T (LMG 29155T = KCTC 39846T).</title>
        <authorList>
            <person name="Das S.K."/>
        </authorList>
    </citation>
    <scope>NUCLEOTIDE SEQUENCE [LARGE SCALE GENOMIC DNA]</scope>
    <source>
        <strain evidence="6 7">S5-52</strain>
    </source>
</reference>
<evidence type="ECO:0000256" key="3">
    <source>
        <dbReference type="ARBA" id="ARBA00023163"/>
    </source>
</evidence>
<dbReference type="Proteomes" id="UP000502331">
    <property type="component" value="Chromosome"/>
</dbReference>
<dbReference type="PROSITE" id="PS01081">
    <property type="entry name" value="HTH_TETR_1"/>
    <property type="match status" value="1"/>
</dbReference>
<evidence type="ECO:0000313" key="7">
    <source>
        <dbReference type="Proteomes" id="UP000502331"/>
    </source>
</evidence>
<keyword evidence="7" id="KW-1185">Reference proteome</keyword>
<protein>
    <submittedName>
        <fullName evidence="6">TetR family transcriptional regulator</fullName>
    </submittedName>
</protein>
<dbReference type="PROSITE" id="PS50977">
    <property type="entry name" value="HTH_TETR_2"/>
    <property type="match status" value="1"/>
</dbReference>
<gene>
    <name evidence="6" type="ORF">D3791_02380</name>
</gene>
<accession>A0A6H0SI18</accession>
<dbReference type="AlphaFoldDB" id="A0A6H0SI18"/>